<dbReference type="AlphaFoldDB" id="A0A8J6NDZ5"/>
<dbReference type="Gene3D" id="2.40.420.20">
    <property type="match status" value="1"/>
</dbReference>
<dbReference type="NCBIfam" id="TIGR01730">
    <property type="entry name" value="RND_mfp"/>
    <property type="match status" value="1"/>
</dbReference>
<dbReference type="Gene3D" id="1.10.287.470">
    <property type="entry name" value="Helix hairpin bin"/>
    <property type="match status" value="1"/>
</dbReference>
<proteinExistence type="inferred from homology"/>
<dbReference type="GO" id="GO:0030288">
    <property type="term" value="C:outer membrane-bounded periplasmic space"/>
    <property type="evidence" value="ECO:0007669"/>
    <property type="project" value="TreeGrafter"/>
</dbReference>
<dbReference type="GO" id="GO:0015679">
    <property type="term" value="P:plasma membrane copper ion transport"/>
    <property type="evidence" value="ECO:0007669"/>
    <property type="project" value="TreeGrafter"/>
</dbReference>
<dbReference type="Proteomes" id="UP000614424">
    <property type="component" value="Unassembled WGS sequence"/>
</dbReference>
<dbReference type="GO" id="GO:0046914">
    <property type="term" value="F:transition metal ion binding"/>
    <property type="evidence" value="ECO:0007669"/>
    <property type="project" value="TreeGrafter"/>
</dbReference>
<dbReference type="EMBL" id="JACNJZ010000101">
    <property type="protein sequence ID" value="MBC8317717.1"/>
    <property type="molecule type" value="Genomic_DNA"/>
</dbReference>
<dbReference type="SUPFAM" id="SSF111369">
    <property type="entry name" value="HlyD-like secretion proteins"/>
    <property type="match status" value="1"/>
</dbReference>
<dbReference type="InterPro" id="IPR058649">
    <property type="entry name" value="CzcB_C"/>
</dbReference>
<comment type="similarity">
    <text evidence="1">Belongs to the membrane fusion protein (MFP) (TC 8.A.1) family.</text>
</comment>
<dbReference type="Pfam" id="PF25975">
    <property type="entry name" value="CzcB_C"/>
    <property type="match status" value="1"/>
</dbReference>
<evidence type="ECO:0000313" key="6">
    <source>
        <dbReference type="Proteomes" id="UP000614424"/>
    </source>
</evidence>
<dbReference type="Gene3D" id="2.40.50.100">
    <property type="match status" value="1"/>
</dbReference>
<dbReference type="GO" id="GO:0016020">
    <property type="term" value="C:membrane"/>
    <property type="evidence" value="ECO:0007669"/>
    <property type="project" value="InterPro"/>
</dbReference>
<comment type="caution">
    <text evidence="5">The sequence shown here is derived from an EMBL/GenBank/DDBJ whole genome shotgun (WGS) entry which is preliminary data.</text>
</comment>
<feature type="region of interest" description="Disordered" evidence="3">
    <location>
        <begin position="27"/>
        <end position="59"/>
    </location>
</feature>
<keyword evidence="2" id="KW-0813">Transport</keyword>
<feature type="domain" description="CzcB-like C-terminal circularly permuted SH3-like" evidence="4">
    <location>
        <begin position="350"/>
        <end position="410"/>
    </location>
</feature>
<dbReference type="InterPro" id="IPR051909">
    <property type="entry name" value="MFP_Cation_Efflux"/>
</dbReference>
<reference evidence="5 6" key="1">
    <citation type="submission" date="2020-08" db="EMBL/GenBank/DDBJ databases">
        <title>Bridging the membrane lipid divide: bacteria of the FCB group superphylum have the potential to synthesize archaeal ether lipids.</title>
        <authorList>
            <person name="Villanueva L."/>
            <person name="Von Meijenfeldt F.A.B."/>
            <person name="Westbye A.B."/>
            <person name="Yadav S."/>
            <person name="Hopmans E.C."/>
            <person name="Dutilh B.E."/>
            <person name="Sinninghe Damste J.S."/>
        </authorList>
    </citation>
    <scope>NUCLEOTIDE SEQUENCE [LARGE SCALE GENOMIC DNA]</scope>
    <source>
        <strain evidence="5">NIOZ-UU47</strain>
    </source>
</reference>
<sequence length="426" mass="46007">MKIIQLGILLLLIHMLAGCDLGHHDEKEHDDHGAVEKEMSHDDDNHAGPTDAFSDLDLGATDEHPEGEIIFSLEQQALVDFATVTAVKRQMRASLEATGALKASSNGQALVAAPVSGYLATLETPFPSFGDTVDTGDILVKIVPRLDGEKDPASLDLQVRRSTSSYQLTTKELLRLESLFEQGVVPERRVQEARKEEQVAKAELDSAKQRLKQSSSRPGKNHEATTLAVTSPVAGNLDGIYVTPGAYLQEGDALFHVVNTEVLRLEIQVPEANIASLINPRGAWFTVDGFDAAFHIDLDKGDRLVAAGSVVDPQTRTVPLVFEFPNIDNKLRIGMFARVNVIIGETTEAIAIPTKAVQEYGGLSVVYVQVHGDAFLRRIVDLGIRDGDFVQVKSGIKAGEKVVTKGSYLVQLAASGPQEASDGHGH</sequence>
<evidence type="ECO:0000256" key="1">
    <source>
        <dbReference type="ARBA" id="ARBA00009477"/>
    </source>
</evidence>
<name>A0A8J6NDZ5_9BACT</name>
<dbReference type="FunFam" id="2.40.420.20:FF:000006">
    <property type="entry name" value="RND family efflux transporter MFP subunit"/>
    <property type="match status" value="1"/>
</dbReference>
<gene>
    <name evidence="5" type="ORF">H8E41_07400</name>
</gene>
<evidence type="ECO:0000259" key="4">
    <source>
        <dbReference type="Pfam" id="PF25975"/>
    </source>
</evidence>
<dbReference type="GO" id="GO:0060003">
    <property type="term" value="P:copper ion export"/>
    <property type="evidence" value="ECO:0007669"/>
    <property type="project" value="TreeGrafter"/>
</dbReference>
<protein>
    <submittedName>
        <fullName evidence="5">Efflux RND transporter periplasmic adaptor subunit</fullName>
    </submittedName>
</protein>
<evidence type="ECO:0000256" key="2">
    <source>
        <dbReference type="ARBA" id="ARBA00022448"/>
    </source>
</evidence>
<dbReference type="PANTHER" id="PTHR30097:SF15">
    <property type="entry name" value="CATION EFFLUX SYSTEM PROTEIN CUSB"/>
    <property type="match status" value="1"/>
</dbReference>
<dbReference type="PANTHER" id="PTHR30097">
    <property type="entry name" value="CATION EFFLUX SYSTEM PROTEIN CUSB"/>
    <property type="match status" value="1"/>
</dbReference>
<dbReference type="InterPro" id="IPR006143">
    <property type="entry name" value="RND_pump_MFP"/>
</dbReference>
<organism evidence="5 6">
    <name type="scientific">Candidatus Desulfobia pelagia</name>
    <dbReference type="NCBI Taxonomy" id="2841692"/>
    <lineage>
        <taxon>Bacteria</taxon>
        <taxon>Pseudomonadati</taxon>
        <taxon>Thermodesulfobacteriota</taxon>
        <taxon>Desulfobulbia</taxon>
        <taxon>Desulfobulbales</taxon>
        <taxon>Desulfobulbaceae</taxon>
        <taxon>Candidatus Desulfobia</taxon>
    </lineage>
</organism>
<feature type="compositionally biased region" description="Basic and acidic residues" evidence="3">
    <location>
        <begin position="27"/>
        <end position="46"/>
    </location>
</feature>
<evidence type="ECO:0000313" key="5">
    <source>
        <dbReference type="EMBL" id="MBC8317717.1"/>
    </source>
</evidence>
<dbReference type="GO" id="GO:0022857">
    <property type="term" value="F:transmembrane transporter activity"/>
    <property type="evidence" value="ECO:0007669"/>
    <property type="project" value="InterPro"/>
</dbReference>
<dbReference type="PROSITE" id="PS51257">
    <property type="entry name" value="PROKAR_LIPOPROTEIN"/>
    <property type="match status" value="1"/>
</dbReference>
<feature type="region of interest" description="Disordered" evidence="3">
    <location>
        <begin position="201"/>
        <end position="225"/>
    </location>
</feature>
<dbReference type="Gene3D" id="2.40.30.170">
    <property type="match status" value="1"/>
</dbReference>
<accession>A0A8J6NDZ5</accession>
<evidence type="ECO:0000256" key="3">
    <source>
        <dbReference type="SAM" id="MobiDB-lite"/>
    </source>
</evidence>